<dbReference type="InterPro" id="IPR001387">
    <property type="entry name" value="Cro/C1-type_HTH"/>
</dbReference>
<evidence type="ECO:0000313" key="2">
    <source>
        <dbReference type="EMBL" id="NTC30855.1"/>
    </source>
</evidence>
<dbReference type="SUPFAM" id="SSF47413">
    <property type="entry name" value="lambda repressor-like DNA-binding domains"/>
    <property type="match status" value="1"/>
</dbReference>
<dbReference type="CDD" id="cd00093">
    <property type="entry name" value="HTH_XRE"/>
    <property type="match status" value="1"/>
</dbReference>
<reference evidence="2" key="1">
    <citation type="journal article" date="2020" name="Science">
        <title>Unexpected conservation and global transmission of agrobacterial virulence plasmids.</title>
        <authorList>
            <person name="Weisberg A.J."/>
            <person name="Davis E.W. 2nd"/>
            <person name="Tabima J."/>
            <person name="Belcher M.S."/>
            <person name="Miller M."/>
            <person name="Kuo C.H."/>
            <person name="Loper J.E."/>
            <person name="Grunwald N.J."/>
            <person name="Putnam M.L."/>
            <person name="Chang J.H."/>
        </authorList>
    </citation>
    <scope>NUCLEOTIDE SEQUENCE</scope>
    <source>
        <strain evidence="2">17-1853-1a</strain>
    </source>
</reference>
<name>A0AA44F8X6_AGRTU</name>
<evidence type="ECO:0000259" key="1">
    <source>
        <dbReference type="PROSITE" id="PS50943"/>
    </source>
</evidence>
<evidence type="ECO:0000313" key="3">
    <source>
        <dbReference type="Proteomes" id="UP000702952"/>
    </source>
</evidence>
<dbReference type="GO" id="GO:0003677">
    <property type="term" value="F:DNA binding"/>
    <property type="evidence" value="ECO:0007669"/>
    <property type="project" value="InterPro"/>
</dbReference>
<gene>
    <name evidence="2" type="ORF">G6M46_22240</name>
</gene>
<dbReference type="PROSITE" id="PS50943">
    <property type="entry name" value="HTH_CROC1"/>
    <property type="match status" value="1"/>
</dbReference>
<sequence>MSELPPIDGDYLKKLRKGRGWSQTQLADYLGVSQARISKFERGAKIGKPYQKLLMQLVLAPPEGKRAVQ</sequence>
<accession>A0AA44F8X6</accession>
<comment type="caution">
    <text evidence="2">The sequence shown here is derived from an EMBL/GenBank/DDBJ whole genome shotgun (WGS) entry which is preliminary data.</text>
</comment>
<dbReference type="AlphaFoldDB" id="A0AA44F8X6"/>
<dbReference type="Pfam" id="PF01381">
    <property type="entry name" value="HTH_3"/>
    <property type="match status" value="1"/>
</dbReference>
<dbReference type="InterPro" id="IPR010982">
    <property type="entry name" value="Lambda_DNA-bd_dom_sf"/>
</dbReference>
<dbReference type="Proteomes" id="UP000702952">
    <property type="component" value="Unassembled WGS sequence"/>
</dbReference>
<dbReference type="EMBL" id="JAAMAY010000033">
    <property type="protein sequence ID" value="NTC30855.1"/>
    <property type="molecule type" value="Genomic_DNA"/>
</dbReference>
<feature type="domain" description="HTH cro/C1-type" evidence="1">
    <location>
        <begin position="12"/>
        <end position="43"/>
    </location>
</feature>
<dbReference type="SMART" id="SM00530">
    <property type="entry name" value="HTH_XRE"/>
    <property type="match status" value="1"/>
</dbReference>
<protein>
    <submittedName>
        <fullName evidence="2">Helix-turn-helix transcriptional regulator</fullName>
    </submittedName>
</protein>
<proteinExistence type="predicted"/>
<dbReference type="Gene3D" id="1.10.260.40">
    <property type="entry name" value="lambda repressor-like DNA-binding domains"/>
    <property type="match status" value="1"/>
</dbReference>
<dbReference type="RefSeq" id="WP_065660489.1">
    <property type="nucleotide sequence ID" value="NZ_CP123839.1"/>
</dbReference>
<organism evidence="2 3">
    <name type="scientific">Agrobacterium tumefaciens</name>
    <dbReference type="NCBI Taxonomy" id="358"/>
    <lineage>
        <taxon>Bacteria</taxon>
        <taxon>Pseudomonadati</taxon>
        <taxon>Pseudomonadota</taxon>
        <taxon>Alphaproteobacteria</taxon>
        <taxon>Hyphomicrobiales</taxon>
        <taxon>Rhizobiaceae</taxon>
        <taxon>Rhizobium/Agrobacterium group</taxon>
        <taxon>Agrobacterium</taxon>
        <taxon>Agrobacterium tumefaciens complex</taxon>
    </lineage>
</organism>